<proteinExistence type="predicted"/>
<evidence type="ECO:0000313" key="2">
    <source>
        <dbReference type="EMBL" id="KAF2261420.1"/>
    </source>
</evidence>
<evidence type="ECO:0000313" key="3">
    <source>
        <dbReference type="Proteomes" id="UP000800093"/>
    </source>
</evidence>
<dbReference type="EMBL" id="ML986658">
    <property type="protein sequence ID" value="KAF2261420.1"/>
    <property type="molecule type" value="Genomic_DNA"/>
</dbReference>
<dbReference type="AlphaFoldDB" id="A0A9P4MXJ5"/>
<sequence>MVHRQGFRAGLGMNHVNLGHLPLGGAVSLSRKKNNWIESSRAGLPSAAPPWTASGQRDRHRLRSPSPAAPPSSLILQAPMR</sequence>
<keyword evidence="3" id="KW-1185">Reference proteome</keyword>
<gene>
    <name evidence="2" type="ORF">CC78DRAFT_357314</name>
</gene>
<accession>A0A9P4MXJ5</accession>
<comment type="caution">
    <text evidence="2">The sequence shown here is derived from an EMBL/GenBank/DDBJ whole genome shotgun (WGS) entry which is preliminary data.</text>
</comment>
<feature type="region of interest" description="Disordered" evidence="1">
    <location>
        <begin position="40"/>
        <end position="81"/>
    </location>
</feature>
<organism evidence="2 3">
    <name type="scientific">Lojkania enalia</name>
    <dbReference type="NCBI Taxonomy" id="147567"/>
    <lineage>
        <taxon>Eukaryota</taxon>
        <taxon>Fungi</taxon>
        <taxon>Dikarya</taxon>
        <taxon>Ascomycota</taxon>
        <taxon>Pezizomycotina</taxon>
        <taxon>Dothideomycetes</taxon>
        <taxon>Pleosporomycetidae</taxon>
        <taxon>Pleosporales</taxon>
        <taxon>Pleosporales incertae sedis</taxon>
        <taxon>Lojkania</taxon>
    </lineage>
</organism>
<reference evidence="3" key="1">
    <citation type="journal article" date="2020" name="Stud. Mycol.">
        <title>101 Dothideomycetes genomes: A test case for predicting lifestyles and emergence of pathogens.</title>
        <authorList>
            <person name="Haridas S."/>
            <person name="Albert R."/>
            <person name="Binder M."/>
            <person name="Bloem J."/>
            <person name="LaButti K."/>
            <person name="Salamov A."/>
            <person name="Andreopoulos B."/>
            <person name="Baker S."/>
            <person name="Barry K."/>
            <person name="Bills G."/>
            <person name="Bluhm B."/>
            <person name="Cannon C."/>
            <person name="Castanera R."/>
            <person name="Culley D."/>
            <person name="Daum C."/>
            <person name="Ezra D."/>
            <person name="Gonzalez J."/>
            <person name="Henrissat B."/>
            <person name="Kuo A."/>
            <person name="Liang C."/>
            <person name="Lipzen A."/>
            <person name="Lutzoni F."/>
            <person name="Magnuson J."/>
            <person name="Mondo S."/>
            <person name="Nolan M."/>
            <person name="Ohm R."/>
            <person name="Pangilinan J."/>
            <person name="Park H.-J."/>
            <person name="Ramirez L."/>
            <person name="Alfaro M."/>
            <person name="Sun H."/>
            <person name="Tritt A."/>
            <person name="Yoshinaga Y."/>
            <person name="Zwiers L.-H."/>
            <person name="Turgeon B."/>
            <person name="Goodwin S."/>
            <person name="Spatafora J."/>
            <person name="Crous P."/>
            <person name="Grigoriev I."/>
        </authorList>
    </citation>
    <scope>NUCLEOTIDE SEQUENCE [LARGE SCALE GENOMIC DNA]</scope>
    <source>
        <strain evidence="3">CBS 304.66</strain>
    </source>
</reference>
<protein>
    <submittedName>
        <fullName evidence="2">Uncharacterized protein</fullName>
    </submittedName>
</protein>
<name>A0A9P4MXJ5_9PLEO</name>
<evidence type="ECO:0000256" key="1">
    <source>
        <dbReference type="SAM" id="MobiDB-lite"/>
    </source>
</evidence>
<dbReference type="Proteomes" id="UP000800093">
    <property type="component" value="Unassembled WGS sequence"/>
</dbReference>